<keyword evidence="2 5" id="KW-0812">Transmembrane</keyword>
<feature type="transmembrane region" description="Helical" evidence="5">
    <location>
        <begin position="519"/>
        <end position="538"/>
    </location>
</feature>
<keyword evidence="6" id="KW-0732">Signal</keyword>
<feature type="signal peptide" evidence="6">
    <location>
        <begin position="1"/>
        <end position="18"/>
    </location>
</feature>
<feature type="transmembrane region" description="Helical" evidence="5">
    <location>
        <begin position="159"/>
        <end position="176"/>
    </location>
</feature>
<gene>
    <name evidence="8" type="ORF">BV898_11089</name>
</gene>
<evidence type="ECO:0000313" key="8">
    <source>
        <dbReference type="EMBL" id="OQV14716.1"/>
    </source>
</evidence>
<evidence type="ECO:0000313" key="9">
    <source>
        <dbReference type="Proteomes" id="UP000192578"/>
    </source>
</evidence>
<feature type="chain" id="PRO_5010745388" description="Receptor ligand binding region domain-containing protein" evidence="6">
    <location>
        <begin position="19"/>
        <end position="542"/>
    </location>
</feature>
<dbReference type="InterPro" id="IPR001828">
    <property type="entry name" value="ANF_lig-bd_rcpt"/>
</dbReference>
<feature type="transmembrane region" description="Helical" evidence="5">
    <location>
        <begin position="479"/>
        <end position="499"/>
    </location>
</feature>
<evidence type="ECO:0000256" key="1">
    <source>
        <dbReference type="ARBA" id="ARBA00004370"/>
    </source>
</evidence>
<dbReference type="AlphaFoldDB" id="A0A1W0WHP2"/>
<dbReference type="OrthoDB" id="6158579at2759"/>
<keyword evidence="9" id="KW-1185">Reference proteome</keyword>
<dbReference type="EMBL" id="MTYJ01000100">
    <property type="protein sequence ID" value="OQV14716.1"/>
    <property type="molecule type" value="Genomic_DNA"/>
</dbReference>
<evidence type="ECO:0000256" key="3">
    <source>
        <dbReference type="ARBA" id="ARBA00022989"/>
    </source>
</evidence>
<name>A0A1W0WHP2_HYPEX</name>
<reference evidence="9" key="1">
    <citation type="submission" date="2017-01" db="EMBL/GenBank/DDBJ databases">
        <title>Comparative genomics of anhydrobiosis in the tardigrade Hypsibius dujardini.</title>
        <authorList>
            <person name="Yoshida Y."/>
            <person name="Koutsovoulos G."/>
            <person name="Laetsch D."/>
            <person name="Stevens L."/>
            <person name="Kumar S."/>
            <person name="Horikawa D."/>
            <person name="Ishino K."/>
            <person name="Komine S."/>
            <person name="Tomita M."/>
            <person name="Blaxter M."/>
            <person name="Arakawa K."/>
        </authorList>
    </citation>
    <scope>NUCLEOTIDE SEQUENCE [LARGE SCALE GENOMIC DNA]</scope>
    <source>
        <strain evidence="9">Z151</strain>
    </source>
</reference>
<keyword evidence="4 5" id="KW-0472">Membrane</keyword>
<keyword evidence="3 5" id="KW-1133">Transmembrane helix</keyword>
<feature type="domain" description="Receptor ligand binding region" evidence="7">
    <location>
        <begin position="111"/>
        <end position="416"/>
    </location>
</feature>
<evidence type="ECO:0000256" key="6">
    <source>
        <dbReference type="SAM" id="SignalP"/>
    </source>
</evidence>
<evidence type="ECO:0000259" key="7">
    <source>
        <dbReference type="Pfam" id="PF01094"/>
    </source>
</evidence>
<dbReference type="Proteomes" id="UP000192578">
    <property type="component" value="Unassembled WGS sequence"/>
</dbReference>
<dbReference type="Gene3D" id="3.40.50.2300">
    <property type="match status" value="2"/>
</dbReference>
<organism evidence="8 9">
    <name type="scientific">Hypsibius exemplaris</name>
    <name type="common">Freshwater tardigrade</name>
    <dbReference type="NCBI Taxonomy" id="2072580"/>
    <lineage>
        <taxon>Eukaryota</taxon>
        <taxon>Metazoa</taxon>
        <taxon>Ecdysozoa</taxon>
        <taxon>Tardigrada</taxon>
        <taxon>Eutardigrada</taxon>
        <taxon>Parachela</taxon>
        <taxon>Hypsibioidea</taxon>
        <taxon>Hypsibiidae</taxon>
        <taxon>Hypsibius</taxon>
    </lineage>
</organism>
<evidence type="ECO:0000256" key="4">
    <source>
        <dbReference type="ARBA" id="ARBA00023136"/>
    </source>
</evidence>
<comment type="subcellular location">
    <subcellularLocation>
        <location evidence="1">Membrane</location>
    </subcellularLocation>
</comment>
<evidence type="ECO:0000256" key="2">
    <source>
        <dbReference type="ARBA" id="ARBA00022692"/>
    </source>
</evidence>
<accession>A0A1W0WHP2</accession>
<dbReference type="Pfam" id="PF01094">
    <property type="entry name" value="ANF_receptor"/>
    <property type="match status" value="1"/>
</dbReference>
<dbReference type="InterPro" id="IPR028082">
    <property type="entry name" value="Peripla_BP_I"/>
</dbReference>
<comment type="caution">
    <text evidence="8">The sequence shown here is derived from an EMBL/GenBank/DDBJ whole genome shotgun (WGS) entry which is preliminary data.</text>
</comment>
<dbReference type="GO" id="GO:0016020">
    <property type="term" value="C:membrane"/>
    <property type="evidence" value="ECO:0007669"/>
    <property type="project" value="UniProtKB-SubCell"/>
</dbReference>
<dbReference type="SUPFAM" id="SSF53822">
    <property type="entry name" value="Periplasmic binding protein-like I"/>
    <property type="match status" value="1"/>
</dbReference>
<evidence type="ECO:0000256" key="5">
    <source>
        <dbReference type="SAM" id="Phobius"/>
    </source>
</evidence>
<sequence length="542" mass="60267">MSIMKVSFVVLCLTCILGISFFPTAIQTVNIEILVALQYDLPGYSTGAVFTRPAFNLSQRNSVKKYDGAHNITLRYFQNISHKSCDEVMANNVNDLSAYLYNQQERRNDTCYSIVTNDCNDQSGLSGLAAGLDILMFSYNPGTLFKDYLDPKSGPQTTVSVGVTSLGYAIAILRLLQYNQWRRSALLVETTAGFYRDLATIVLERAKLSLSWIYLLEVLRLEGGISDHELQAALETTKQNNRIYILLMTVKLALRVMQLTEEAGMANGEYAFINVQPFQVAAFGFASQFSRTQNDTTKSTALRSLIFITYRSPRSDLSELNSQIAERARTLHNYTYPNGIQPLDSSIGTQTAYDIVELFALLVNESSIHRNQLPACNGLSLAERMANRTFSLTTGKMYISPGRGRFLDLDVFALNTSTLTLQVIGMYDSGNRTFTWFNGWTIPWPTINGKPPTDVPACGFSGKEGICAAKALSSLISTLIAVVACVSILMAFALVTRWFVLHFNGPTETQHWKLDGGNLRFAMMTVSATLSEGFYMVFADRR</sequence>
<proteinExistence type="predicted"/>
<protein>
    <recommendedName>
        <fullName evidence="7">Receptor ligand binding region domain-containing protein</fullName>
    </recommendedName>
</protein>